<evidence type="ECO:0000313" key="3">
    <source>
        <dbReference type="EMBL" id="KAF4657885.1"/>
    </source>
</evidence>
<dbReference type="InterPro" id="IPR028034">
    <property type="entry name" value="HU-CCDC81"/>
</dbReference>
<protein>
    <recommendedName>
        <fullName evidence="2">CCDC81 HU domain-containing protein</fullName>
    </recommendedName>
</protein>
<accession>A0A7J6LF62</accession>
<sequence>FIAITVFGPIVDWSKSGFPLVHYQRKMTVVIQVPQLAEYVLSNPKFFPGLHNASQPRTSKGLQNLDPQRQLEAIWHAMSAYIQEILEAGRGVRIDHFGAFTFEPIVAPYGNPKNFRSSALRLRPCFVPDEKFKTTLRRYAGKEETPTRQGSIYQQGINVMYLNKVPIAAGLFLKTPVVADGVKALFKAVQDLSSRDYNLDLDFKFCRIQVLDGDLKAKFSPGLVLEAQKGAQNWPTREASSNPLPTLAQAMSTVPCEEPAAKCENNDSCNKAEAGGNKADDEVVEATNIGA</sequence>
<evidence type="ECO:0000259" key="2">
    <source>
        <dbReference type="Pfam" id="PF14908"/>
    </source>
</evidence>
<dbReference type="AlphaFoldDB" id="A0A7J6LF62"/>
<proteinExistence type="predicted"/>
<dbReference type="Pfam" id="PF14908">
    <property type="entry name" value="HU-CCDC81_euk_1"/>
    <property type="match status" value="1"/>
</dbReference>
<feature type="domain" description="CCDC81 HU" evidence="2">
    <location>
        <begin position="48"/>
        <end position="139"/>
    </location>
</feature>
<evidence type="ECO:0000256" key="1">
    <source>
        <dbReference type="SAM" id="MobiDB-lite"/>
    </source>
</evidence>
<evidence type="ECO:0000313" key="4">
    <source>
        <dbReference type="Proteomes" id="UP000591131"/>
    </source>
</evidence>
<dbReference type="EMBL" id="JAAPAO010000519">
    <property type="protein sequence ID" value="KAF4657885.1"/>
    <property type="molecule type" value="Genomic_DNA"/>
</dbReference>
<dbReference type="OrthoDB" id="414368at2759"/>
<name>A0A7J6LF62_PERCH</name>
<dbReference type="Proteomes" id="UP000591131">
    <property type="component" value="Unassembled WGS sequence"/>
</dbReference>
<comment type="caution">
    <text evidence="3">The sequence shown here is derived from an EMBL/GenBank/DDBJ whole genome shotgun (WGS) entry which is preliminary data.</text>
</comment>
<keyword evidence="4" id="KW-1185">Reference proteome</keyword>
<feature type="non-terminal residue" evidence="3">
    <location>
        <position position="1"/>
    </location>
</feature>
<feature type="region of interest" description="Disordered" evidence="1">
    <location>
        <begin position="272"/>
        <end position="291"/>
    </location>
</feature>
<reference evidence="3 4" key="1">
    <citation type="submission" date="2020-04" db="EMBL/GenBank/DDBJ databases">
        <title>Perkinsus chesapeaki whole genome sequence.</title>
        <authorList>
            <person name="Bogema D.R."/>
        </authorList>
    </citation>
    <scope>NUCLEOTIDE SEQUENCE [LARGE SCALE GENOMIC DNA]</scope>
    <source>
        <strain evidence="3">ATCC PRA-425</strain>
    </source>
</reference>
<gene>
    <name evidence="3" type="ORF">FOL47_008248</name>
</gene>
<organism evidence="3 4">
    <name type="scientific">Perkinsus chesapeaki</name>
    <name type="common">Clam parasite</name>
    <name type="synonym">Perkinsus andrewsi</name>
    <dbReference type="NCBI Taxonomy" id="330153"/>
    <lineage>
        <taxon>Eukaryota</taxon>
        <taxon>Sar</taxon>
        <taxon>Alveolata</taxon>
        <taxon>Perkinsozoa</taxon>
        <taxon>Perkinsea</taxon>
        <taxon>Perkinsida</taxon>
        <taxon>Perkinsidae</taxon>
        <taxon>Perkinsus</taxon>
    </lineage>
</organism>